<organism evidence="1 2">
    <name type="scientific">Xenotaenia resolanae</name>
    <dbReference type="NCBI Taxonomy" id="208358"/>
    <lineage>
        <taxon>Eukaryota</taxon>
        <taxon>Metazoa</taxon>
        <taxon>Chordata</taxon>
        <taxon>Craniata</taxon>
        <taxon>Vertebrata</taxon>
        <taxon>Euteleostomi</taxon>
        <taxon>Actinopterygii</taxon>
        <taxon>Neopterygii</taxon>
        <taxon>Teleostei</taxon>
        <taxon>Neoteleostei</taxon>
        <taxon>Acanthomorphata</taxon>
        <taxon>Ovalentaria</taxon>
        <taxon>Atherinomorphae</taxon>
        <taxon>Cyprinodontiformes</taxon>
        <taxon>Goodeidae</taxon>
        <taxon>Xenotaenia</taxon>
    </lineage>
</organism>
<sequence>MVNRKMSDGAMSSLGPVDKEAVLGLAARREVPSCADPTGFLALLKPFAGAAGPQQERQGCHDCQLHQLRPSLCN</sequence>
<dbReference type="EMBL" id="JAHRIM010092212">
    <property type="protein sequence ID" value="MEQ2277680.1"/>
    <property type="molecule type" value="Genomic_DNA"/>
</dbReference>
<name>A0ABV0X763_9TELE</name>
<reference evidence="1 2" key="1">
    <citation type="submission" date="2021-06" db="EMBL/GenBank/DDBJ databases">
        <authorList>
            <person name="Palmer J.M."/>
        </authorList>
    </citation>
    <scope>NUCLEOTIDE SEQUENCE [LARGE SCALE GENOMIC DNA]</scope>
    <source>
        <strain evidence="1 2">XR_2019</strain>
        <tissue evidence="1">Muscle</tissue>
    </source>
</reference>
<accession>A0ABV0X763</accession>
<comment type="caution">
    <text evidence="1">The sequence shown here is derived from an EMBL/GenBank/DDBJ whole genome shotgun (WGS) entry which is preliminary data.</text>
</comment>
<proteinExistence type="predicted"/>
<keyword evidence="2" id="KW-1185">Reference proteome</keyword>
<gene>
    <name evidence="1" type="ORF">XENORESO_006200</name>
</gene>
<evidence type="ECO:0000313" key="2">
    <source>
        <dbReference type="Proteomes" id="UP001444071"/>
    </source>
</evidence>
<evidence type="ECO:0000313" key="1">
    <source>
        <dbReference type="EMBL" id="MEQ2277680.1"/>
    </source>
</evidence>
<protein>
    <submittedName>
        <fullName evidence="1">Uncharacterized protein</fullName>
    </submittedName>
</protein>
<dbReference type="Proteomes" id="UP001444071">
    <property type="component" value="Unassembled WGS sequence"/>
</dbReference>